<keyword evidence="3 5" id="KW-1133">Transmembrane helix</keyword>
<evidence type="ECO:0000313" key="9">
    <source>
        <dbReference type="EMBL" id="XDS50602.1"/>
    </source>
</evidence>
<accession>A0AB39UN03</accession>
<protein>
    <submittedName>
        <fullName evidence="9">ABC transporter permease</fullName>
    </submittedName>
</protein>
<feature type="transmembrane region" description="Helical" evidence="5">
    <location>
        <begin position="285"/>
        <end position="306"/>
    </location>
</feature>
<comment type="subcellular location">
    <subcellularLocation>
        <location evidence="1">Membrane</location>
        <topology evidence="1">Multi-pass membrane protein</topology>
    </subcellularLocation>
</comment>
<feature type="domain" description="ABC-2 type transporter transmembrane" evidence="6">
    <location>
        <begin position="19"/>
        <end position="395"/>
    </location>
</feature>
<dbReference type="Pfam" id="PF12698">
    <property type="entry name" value="ABC2_membrane_3"/>
    <property type="match status" value="1"/>
</dbReference>
<evidence type="ECO:0000256" key="3">
    <source>
        <dbReference type="ARBA" id="ARBA00022989"/>
    </source>
</evidence>
<feature type="transmembrane region" description="Helical" evidence="5">
    <location>
        <begin position="19"/>
        <end position="37"/>
    </location>
</feature>
<dbReference type="EMBL" id="CP129675">
    <property type="protein sequence ID" value="XDS45836.1"/>
    <property type="molecule type" value="Genomic_DNA"/>
</dbReference>
<evidence type="ECO:0000256" key="1">
    <source>
        <dbReference type="ARBA" id="ARBA00004141"/>
    </source>
</evidence>
<evidence type="ECO:0000313" key="8">
    <source>
        <dbReference type="EMBL" id="XDS49382.1"/>
    </source>
</evidence>
<dbReference type="EMBL" id="CP129683">
    <property type="protein sequence ID" value="XDS50602.1"/>
    <property type="molecule type" value="Genomic_DNA"/>
</dbReference>
<feature type="transmembrane region" description="Helical" evidence="5">
    <location>
        <begin position="318"/>
        <end position="336"/>
    </location>
</feature>
<name>A0AB39UN03_9BIFI</name>
<organism evidence="9">
    <name type="scientific">Bifidobacterium fermentum</name>
    <dbReference type="NCBI Taxonomy" id="3059035"/>
    <lineage>
        <taxon>Bacteria</taxon>
        <taxon>Bacillati</taxon>
        <taxon>Actinomycetota</taxon>
        <taxon>Actinomycetes</taxon>
        <taxon>Bifidobacteriales</taxon>
        <taxon>Bifidobacteriaceae</taxon>
        <taxon>Bifidobacterium</taxon>
    </lineage>
</organism>
<dbReference type="InterPro" id="IPR013525">
    <property type="entry name" value="ABC2_TM"/>
</dbReference>
<gene>
    <name evidence="9" type="ORF">QN062_09525</name>
    <name evidence="8" type="ORF">QN216_03730</name>
    <name evidence="7" type="ORF">QN217_06715</name>
</gene>
<dbReference type="AlphaFoldDB" id="A0AB39UN03"/>
<feature type="transmembrane region" description="Helical" evidence="5">
    <location>
        <begin position="376"/>
        <end position="398"/>
    </location>
</feature>
<dbReference type="RefSeq" id="WP_369341565.1">
    <property type="nucleotide sequence ID" value="NZ_CP129675.1"/>
</dbReference>
<keyword evidence="2 5" id="KW-0812">Transmembrane</keyword>
<dbReference type="GO" id="GO:0016020">
    <property type="term" value="C:membrane"/>
    <property type="evidence" value="ECO:0007669"/>
    <property type="project" value="UniProtKB-SubCell"/>
</dbReference>
<reference evidence="9" key="1">
    <citation type="submission" date="2023-07" db="EMBL/GenBank/DDBJ databases">
        <title>Bifidobacterium aquikefiriaerophilum sp. nov. and Bifidobacterium eccum sp. nov., isolated from water kefir.</title>
        <authorList>
            <person name="Breselge S."/>
            <person name="Bellassi P."/>
            <person name="Barcenilla C."/>
            <person name="Alvarez-Ordonez A."/>
            <person name="Morelli L."/>
            <person name="Cotter P.D."/>
        </authorList>
    </citation>
    <scope>NUCLEOTIDE SEQUENCE</scope>
    <source>
        <strain evidence="9">WK012_4_13</strain>
        <strain evidence="8">WK013_4_14</strain>
        <strain evidence="7">WK048_4_13</strain>
    </source>
</reference>
<evidence type="ECO:0000259" key="6">
    <source>
        <dbReference type="Pfam" id="PF12698"/>
    </source>
</evidence>
<feature type="transmembrane region" description="Helical" evidence="5">
    <location>
        <begin position="249"/>
        <end position="273"/>
    </location>
</feature>
<dbReference type="GO" id="GO:0140359">
    <property type="term" value="F:ABC-type transporter activity"/>
    <property type="evidence" value="ECO:0007669"/>
    <property type="project" value="InterPro"/>
</dbReference>
<evidence type="ECO:0000313" key="7">
    <source>
        <dbReference type="EMBL" id="XDS45836.1"/>
    </source>
</evidence>
<feature type="transmembrane region" description="Helical" evidence="5">
    <location>
        <begin position="204"/>
        <end position="228"/>
    </location>
</feature>
<sequence>MWTTLLTTIKVNVREKSNLLWLFFFPILMASLFWGMFSGLTNIQVEAQNFAVVHDSNWNSVPGADSLVASLAGKNSSHTKLIVPTVVKSLGEAKERVNVKKDSGYLYVTDQGSLGIAISDDMYNKVTNTLSSSTAGVVLSSLRSIITQFNHAADSVEGVSESGNPAKAQQTIAEYVKASAASAGLTYTHDRSLTHFAPDQFARYYYALLGMVCMMSMSFAISSITSAQANLSPLGARRSVAPQAKWRQFGAIMIASWLTSFASMAVSFCYIRYVCDIVMGGREGLAIAALFVASFTATALGLLVGAIPRLSHGVKTGISTGIACFGALFAGLYGTFAMNISDAISRDAPALDLINPVKQVSNLFYDLLYYDSLQPFVQTIMILLITGAICVALSISIMRRRSYANL</sequence>
<proteinExistence type="predicted"/>
<dbReference type="KEGG" id="bfk:QN062_09525"/>
<keyword evidence="4 5" id="KW-0472">Membrane</keyword>
<evidence type="ECO:0000256" key="4">
    <source>
        <dbReference type="ARBA" id="ARBA00023136"/>
    </source>
</evidence>
<dbReference type="EMBL" id="CP129682">
    <property type="protein sequence ID" value="XDS49382.1"/>
    <property type="molecule type" value="Genomic_DNA"/>
</dbReference>
<evidence type="ECO:0000256" key="5">
    <source>
        <dbReference type="SAM" id="Phobius"/>
    </source>
</evidence>
<evidence type="ECO:0000256" key="2">
    <source>
        <dbReference type="ARBA" id="ARBA00022692"/>
    </source>
</evidence>